<dbReference type="RefSeq" id="WP_106311766.1">
    <property type="nucleotide sequence ID" value="NZ_PVWO01000535.1"/>
</dbReference>
<dbReference type="AlphaFoldDB" id="A0A2T1FG89"/>
<proteinExistence type="predicted"/>
<evidence type="ECO:0000313" key="2">
    <source>
        <dbReference type="Proteomes" id="UP000238937"/>
    </source>
</evidence>
<accession>A0A2T1FG89</accession>
<dbReference type="EMBL" id="PVWO01000535">
    <property type="protein sequence ID" value="PSB43990.1"/>
    <property type="molecule type" value="Genomic_DNA"/>
</dbReference>
<sequence>MNISNIAKASKILLAIVAFYIIFFPNSAHSDELTLMDNDYKEIPLVNGKKLPLVDDLKSCKQLQDIINVTNKTSSDGHINSFFGFEKATLSEDMSLIRGRSLLRKKVCKNVYMNIESGLGTKVCAVNVSLMSYSRTEVARRLLNDPTIKRNLSRNYPIYKDKMMPHINIVYSNSYYDNFSNDYDTCRWKK</sequence>
<dbReference type="Proteomes" id="UP000238937">
    <property type="component" value="Unassembled WGS sequence"/>
</dbReference>
<keyword evidence="2" id="KW-1185">Reference proteome</keyword>
<reference evidence="1 2" key="1">
    <citation type="submission" date="2018-03" db="EMBL/GenBank/DDBJ databases">
        <title>The ancient ancestry and fast evolution of plastids.</title>
        <authorList>
            <person name="Moore K.R."/>
            <person name="Magnabosco C."/>
            <person name="Momper L."/>
            <person name="Gold D.A."/>
            <person name="Bosak T."/>
            <person name="Fournier G.P."/>
        </authorList>
    </citation>
    <scope>NUCLEOTIDE SEQUENCE [LARGE SCALE GENOMIC DNA]</scope>
    <source>
        <strain evidence="1 2">CCALA 037</strain>
    </source>
</reference>
<organism evidence="1 2">
    <name type="scientific">Chamaesiphon polymorphus CCALA 037</name>
    <dbReference type="NCBI Taxonomy" id="2107692"/>
    <lineage>
        <taxon>Bacteria</taxon>
        <taxon>Bacillati</taxon>
        <taxon>Cyanobacteriota</taxon>
        <taxon>Cyanophyceae</taxon>
        <taxon>Gomontiellales</taxon>
        <taxon>Chamaesiphonaceae</taxon>
        <taxon>Chamaesiphon</taxon>
    </lineage>
</organism>
<protein>
    <submittedName>
        <fullName evidence="1">Uncharacterized protein</fullName>
    </submittedName>
</protein>
<name>A0A2T1FG89_9CYAN</name>
<gene>
    <name evidence="1" type="ORF">C7B77_25885</name>
</gene>
<comment type="caution">
    <text evidence="1">The sequence shown here is derived from an EMBL/GenBank/DDBJ whole genome shotgun (WGS) entry which is preliminary data.</text>
</comment>
<evidence type="ECO:0000313" key="1">
    <source>
        <dbReference type="EMBL" id="PSB43990.1"/>
    </source>
</evidence>